<evidence type="ECO:0000313" key="1">
    <source>
        <dbReference type="EMBL" id="QQF82771.1"/>
    </source>
</evidence>
<dbReference type="Proteomes" id="UP000595373">
    <property type="component" value="Chromosome"/>
</dbReference>
<proteinExistence type="predicted"/>
<dbReference type="AlphaFoldDB" id="A0A9Q6K6Z5"/>
<organism evidence="1 2">
    <name type="scientific">Histophilus somni</name>
    <name type="common">Haemophilus somnus</name>
    <dbReference type="NCBI Taxonomy" id="731"/>
    <lineage>
        <taxon>Bacteria</taxon>
        <taxon>Pseudomonadati</taxon>
        <taxon>Pseudomonadota</taxon>
        <taxon>Gammaproteobacteria</taxon>
        <taxon>Pasteurellales</taxon>
        <taxon>Pasteurellaceae</taxon>
        <taxon>Histophilus</taxon>
    </lineage>
</organism>
<keyword evidence="2" id="KW-1185">Reference proteome</keyword>
<gene>
    <name evidence="1" type="ORF">JFL49_02300</name>
</gene>
<dbReference type="PROSITE" id="PS51257">
    <property type="entry name" value="PROKAR_LIPOPROTEIN"/>
    <property type="match status" value="1"/>
</dbReference>
<dbReference type="OrthoDB" id="5686481at2"/>
<evidence type="ECO:0000313" key="2">
    <source>
        <dbReference type="Proteomes" id="UP000595373"/>
    </source>
</evidence>
<protein>
    <submittedName>
        <fullName evidence="1">Uncharacterized protein</fullName>
    </submittedName>
</protein>
<reference evidence="1 2" key="1">
    <citation type="submission" date="2020-12" db="EMBL/GenBank/DDBJ databases">
        <title>ASc-MMNZ-VFA-070.</title>
        <authorList>
            <person name="Schryvers A."/>
            <person name="Mostafa Nazari M."/>
            <person name="Farshchi Andisi V."/>
            <person name="Timsit E."/>
            <person name="Walter Morck D."/>
        </authorList>
    </citation>
    <scope>NUCLEOTIDE SEQUENCE [LARGE SCALE GENOMIC DNA]</scope>
    <source>
        <strain evidence="1 2">ASc-MMNZ-VFA-070</strain>
    </source>
</reference>
<name>A0A9Q6K6Z5_HISSO</name>
<dbReference type="RefSeq" id="WP_075294115.1">
    <property type="nucleotide sequence ID" value="NZ_CP018802.1"/>
</dbReference>
<accession>A0A9Q6K6Z5</accession>
<sequence length="124" mass="14812">MNKLMVIFLILFLSGCSLIFYREPYTLNRYADWVNANTNESVSNDDFGFCYSKAKSEVMGRPVNEDEDIGGLDNYYKTYPILGKCLYEKGYRFKVKHFIVYCYNKPRECKAYRNYMKLDFDTEW</sequence>
<dbReference type="EMBL" id="CP066558">
    <property type="protein sequence ID" value="QQF82771.1"/>
    <property type="molecule type" value="Genomic_DNA"/>
</dbReference>